<dbReference type="PROSITE" id="PS50846">
    <property type="entry name" value="HMA_2"/>
    <property type="match status" value="1"/>
</dbReference>
<dbReference type="Proteomes" id="UP001595704">
    <property type="component" value="Unassembled WGS sequence"/>
</dbReference>
<evidence type="ECO:0000313" key="2">
    <source>
        <dbReference type="EMBL" id="MFC3639885.1"/>
    </source>
</evidence>
<sequence>MTFLQLEGAGCCNHRFLEIAAMCSCQQHSSVVTGVTNVPQGAISFRVEDMTCGHCAGTIKKAIEDQLPGSEVTADPASKLVNVVGTDDFVAIRTIIAGA</sequence>
<feature type="domain" description="HMA" evidence="1">
    <location>
        <begin position="41"/>
        <end position="99"/>
    </location>
</feature>
<dbReference type="Pfam" id="PF00403">
    <property type="entry name" value="HMA"/>
    <property type="match status" value="1"/>
</dbReference>
<dbReference type="Gene3D" id="3.30.70.100">
    <property type="match status" value="1"/>
</dbReference>
<reference evidence="3" key="1">
    <citation type="journal article" date="2019" name="Int. J. Syst. Evol. Microbiol.">
        <title>The Global Catalogue of Microorganisms (GCM) 10K type strain sequencing project: providing services to taxonomists for standard genome sequencing and annotation.</title>
        <authorList>
            <consortium name="The Broad Institute Genomics Platform"/>
            <consortium name="The Broad Institute Genome Sequencing Center for Infectious Disease"/>
            <person name="Wu L."/>
            <person name="Ma J."/>
        </authorList>
    </citation>
    <scope>NUCLEOTIDE SEQUENCE [LARGE SCALE GENOMIC DNA]</scope>
    <source>
        <strain evidence="3">KCTC 42282</strain>
    </source>
</reference>
<dbReference type="EMBL" id="JBHRYC010000109">
    <property type="protein sequence ID" value="MFC3639885.1"/>
    <property type="molecule type" value="Genomic_DNA"/>
</dbReference>
<accession>A0ABV7UMA9</accession>
<dbReference type="SUPFAM" id="SSF55008">
    <property type="entry name" value="HMA, heavy metal-associated domain"/>
    <property type="match status" value="1"/>
</dbReference>
<proteinExistence type="predicted"/>
<gene>
    <name evidence="2" type="ORF">ACFONL_21325</name>
</gene>
<keyword evidence="3" id="KW-1185">Reference proteome</keyword>
<dbReference type="RefSeq" id="WP_244643277.1">
    <property type="nucleotide sequence ID" value="NZ_BNCG01000045.1"/>
</dbReference>
<organism evidence="2 3">
    <name type="scientific">Camelimonas fluminis</name>
    <dbReference type="NCBI Taxonomy" id="1576911"/>
    <lineage>
        <taxon>Bacteria</taxon>
        <taxon>Pseudomonadati</taxon>
        <taxon>Pseudomonadota</taxon>
        <taxon>Alphaproteobacteria</taxon>
        <taxon>Hyphomicrobiales</taxon>
        <taxon>Chelatococcaceae</taxon>
        <taxon>Camelimonas</taxon>
    </lineage>
</organism>
<name>A0ABV7UMA9_9HYPH</name>
<evidence type="ECO:0000313" key="3">
    <source>
        <dbReference type="Proteomes" id="UP001595704"/>
    </source>
</evidence>
<dbReference type="CDD" id="cd00371">
    <property type="entry name" value="HMA"/>
    <property type="match status" value="1"/>
</dbReference>
<comment type="caution">
    <text evidence="2">The sequence shown here is derived from an EMBL/GenBank/DDBJ whole genome shotgun (WGS) entry which is preliminary data.</text>
</comment>
<evidence type="ECO:0000259" key="1">
    <source>
        <dbReference type="PROSITE" id="PS50846"/>
    </source>
</evidence>
<dbReference type="InterPro" id="IPR036163">
    <property type="entry name" value="HMA_dom_sf"/>
</dbReference>
<protein>
    <submittedName>
        <fullName evidence="2">Heavy-metal-associated domain-containing protein</fullName>
    </submittedName>
</protein>
<dbReference type="InterPro" id="IPR006121">
    <property type="entry name" value="HMA_dom"/>
</dbReference>